<evidence type="ECO:0000313" key="2">
    <source>
        <dbReference type="WBParaSite" id="GPLIN_001163000"/>
    </source>
</evidence>
<reference evidence="1" key="1">
    <citation type="submission" date="2014-05" db="EMBL/GenBank/DDBJ databases">
        <title>The genome and life-stage specific transcriptomes of Globodera pallida elucidate key aspects of plant parasitism by a cyst nematode.</title>
        <authorList>
            <person name="Cotton J.A."/>
            <person name="Lilley C.J."/>
            <person name="Jones L.M."/>
            <person name="Kikuchi T."/>
            <person name="Reid A.J."/>
            <person name="Thorpe P."/>
            <person name="Tsai I.J."/>
            <person name="Beasley H."/>
            <person name="Blok V."/>
            <person name="Cock P.J.A."/>
            <person name="Van den Akker S.E."/>
            <person name="Holroyd N."/>
            <person name="Hunt M."/>
            <person name="Mantelin S."/>
            <person name="Naghra H."/>
            <person name="Pain A."/>
            <person name="Palomares-Rius J.E."/>
            <person name="Zarowiecki M."/>
            <person name="Berriman M."/>
            <person name="Jones J.T."/>
            <person name="Urwin P.E."/>
        </authorList>
    </citation>
    <scope>NUCLEOTIDE SEQUENCE [LARGE SCALE GENOMIC DNA]</scope>
    <source>
        <strain evidence="1">Lindley</strain>
    </source>
</reference>
<protein>
    <submittedName>
        <fullName evidence="2">ANF_receptor domain-containing protein</fullName>
    </submittedName>
</protein>
<dbReference type="InterPro" id="IPR028082">
    <property type="entry name" value="Peripla_BP_I"/>
</dbReference>
<evidence type="ECO:0000313" key="1">
    <source>
        <dbReference type="Proteomes" id="UP000050741"/>
    </source>
</evidence>
<proteinExistence type="predicted"/>
<keyword evidence="1" id="KW-1185">Reference proteome</keyword>
<organism evidence="1 2">
    <name type="scientific">Globodera pallida</name>
    <name type="common">Potato cyst nematode worm</name>
    <name type="synonym">Heterodera pallida</name>
    <dbReference type="NCBI Taxonomy" id="36090"/>
    <lineage>
        <taxon>Eukaryota</taxon>
        <taxon>Metazoa</taxon>
        <taxon>Ecdysozoa</taxon>
        <taxon>Nematoda</taxon>
        <taxon>Chromadorea</taxon>
        <taxon>Rhabditida</taxon>
        <taxon>Tylenchina</taxon>
        <taxon>Tylenchomorpha</taxon>
        <taxon>Tylenchoidea</taxon>
        <taxon>Heteroderidae</taxon>
        <taxon>Heteroderinae</taxon>
        <taxon>Globodera</taxon>
    </lineage>
</organism>
<accession>A0A183CFH5</accession>
<sequence length="153" mass="17632">MHQDYNRMANRYACYLYDAMMLYAQALDETIRDRLRANGTAAEAIFVARDWHYAFKNDRWHSRNAAKSNCRPSGVQGFDMRIDINGDAEGNYTLLALQNDKPHHSDGLYTVLNVSLVNNPFKEAKSKELTRATKLELTRMTKLRHDNVNSFLG</sequence>
<dbReference type="SUPFAM" id="SSF53822">
    <property type="entry name" value="Periplasmic binding protein-like I"/>
    <property type="match status" value="1"/>
</dbReference>
<dbReference type="Proteomes" id="UP000050741">
    <property type="component" value="Unassembled WGS sequence"/>
</dbReference>
<reference evidence="2" key="2">
    <citation type="submission" date="2016-06" db="UniProtKB">
        <authorList>
            <consortium name="WormBaseParasite"/>
        </authorList>
    </citation>
    <scope>IDENTIFICATION</scope>
</reference>
<name>A0A183CFH5_GLOPA</name>
<dbReference type="AlphaFoldDB" id="A0A183CFH5"/>
<dbReference type="WBParaSite" id="GPLIN_001163000">
    <property type="protein sequence ID" value="GPLIN_001163000"/>
    <property type="gene ID" value="GPLIN_001163000"/>
</dbReference>
<dbReference type="Gene3D" id="3.40.50.2300">
    <property type="match status" value="1"/>
</dbReference>